<dbReference type="PANTHER" id="PTHR14614:SF39">
    <property type="entry name" value="HISTIDINE PROTEIN METHYLTRANSFERASE 1 HOMOLOG"/>
    <property type="match status" value="1"/>
</dbReference>
<comment type="similarity">
    <text evidence="9">Belongs to the methyltransferase superfamily. METTL18 family.</text>
</comment>
<protein>
    <recommendedName>
        <fullName evidence="3">protein-histidine N-methyltransferase</fullName>
        <ecNumber evidence="3">2.1.1.85</ecNumber>
    </recommendedName>
</protein>
<keyword evidence="8" id="KW-0539">Nucleus</keyword>
<dbReference type="PANTHER" id="PTHR14614">
    <property type="entry name" value="HEPATOCELLULAR CARCINOMA-ASSOCIATED ANTIGEN"/>
    <property type="match status" value="1"/>
</dbReference>
<evidence type="ECO:0000256" key="7">
    <source>
        <dbReference type="ARBA" id="ARBA00022691"/>
    </source>
</evidence>
<dbReference type="EC" id="2.1.1.85" evidence="3"/>
<dbReference type="GO" id="GO:0005737">
    <property type="term" value="C:cytoplasm"/>
    <property type="evidence" value="ECO:0007669"/>
    <property type="project" value="UniProtKB-SubCell"/>
</dbReference>
<dbReference type="VEuPathDB" id="VectorBase:CSON000869"/>
<dbReference type="SUPFAM" id="SSF53335">
    <property type="entry name" value="S-adenosyl-L-methionine-dependent methyltransferases"/>
    <property type="match status" value="1"/>
</dbReference>
<evidence type="ECO:0000313" key="11">
    <source>
        <dbReference type="EMBL" id="SSX29132.1"/>
    </source>
</evidence>
<dbReference type="GO" id="GO:0005634">
    <property type="term" value="C:nucleus"/>
    <property type="evidence" value="ECO:0007669"/>
    <property type="project" value="UniProtKB-SubCell"/>
</dbReference>
<dbReference type="OMA" id="IKKCMSH"/>
<keyword evidence="4" id="KW-0963">Cytoplasm</keyword>
<evidence type="ECO:0000256" key="4">
    <source>
        <dbReference type="ARBA" id="ARBA00022490"/>
    </source>
</evidence>
<keyword evidence="5" id="KW-0489">Methyltransferase</keyword>
<evidence type="ECO:0000256" key="3">
    <source>
        <dbReference type="ARBA" id="ARBA00012533"/>
    </source>
</evidence>
<evidence type="ECO:0000256" key="9">
    <source>
        <dbReference type="ARBA" id="ARBA00038126"/>
    </source>
</evidence>
<keyword evidence="7" id="KW-0949">S-adenosyl-L-methionine</keyword>
<comment type="subcellular location">
    <subcellularLocation>
        <location evidence="2">Cytoplasm</location>
    </subcellularLocation>
    <subcellularLocation>
        <location evidence="1">Nucleus</location>
    </subcellularLocation>
</comment>
<keyword evidence="6" id="KW-0808">Transferase</keyword>
<dbReference type="Pfam" id="PF10294">
    <property type="entry name" value="Methyltransf_16"/>
    <property type="match status" value="1"/>
</dbReference>
<evidence type="ECO:0000256" key="10">
    <source>
        <dbReference type="SAM" id="MobiDB-lite"/>
    </source>
</evidence>
<proteinExistence type="inferred from homology"/>
<reference evidence="11" key="1">
    <citation type="submission" date="2018-07" db="EMBL/GenBank/DDBJ databases">
        <authorList>
            <person name="Quirk P.G."/>
            <person name="Krulwich T.A."/>
        </authorList>
    </citation>
    <scope>NUCLEOTIDE SEQUENCE</scope>
</reference>
<sequence length="291" mass="33238">MFKFGFQIEEDGTNSDEGDDQKDHAPSFPPQTDDSLNETFAQCDEILLKNYTDDESSELTNFSSNDYEIWYPKSVELDATQRTHSDLLSGVYEGGLKIWECTQDLADFLSNTNENGKCILNEFEGKRILDLGCGVGILGILSLIHKPSNVTFQDYNKEVIERTTISTILSNKSIYDEIELDYVSLYSGDWDNFVNYLEKLGDKKFDYILTSETIYNEKYYSKLLNVFKNLLNADGMVYLAAKTIYFGVGGGLRSFEHALEKSNEFESESVWKSESGVLREILKIWKKNNIT</sequence>
<evidence type="ECO:0000256" key="6">
    <source>
        <dbReference type="ARBA" id="ARBA00022679"/>
    </source>
</evidence>
<name>A0A336MFF5_CULSO</name>
<dbReference type="InterPro" id="IPR019410">
    <property type="entry name" value="Methyltransf_16"/>
</dbReference>
<organism evidence="11">
    <name type="scientific">Culicoides sonorensis</name>
    <name type="common">Biting midge</name>
    <dbReference type="NCBI Taxonomy" id="179676"/>
    <lineage>
        <taxon>Eukaryota</taxon>
        <taxon>Metazoa</taxon>
        <taxon>Ecdysozoa</taxon>
        <taxon>Arthropoda</taxon>
        <taxon>Hexapoda</taxon>
        <taxon>Insecta</taxon>
        <taxon>Pterygota</taxon>
        <taxon>Neoptera</taxon>
        <taxon>Endopterygota</taxon>
        <taxon>Diptera</taxon>
        <taxon>Nematocera</taxon>
        <taxon>Chironomoidea</taxon>
        <taxon>Ceratopogonidae</taxon>
        <taxon>Ceratopogoninae</taxon>
        <taxon>Culicoides</taxon>
        <taxon>Monoculicoides</taxon>
    </lineage>
</organism>
<evidence type="ECO:0000256" key="1">
    <source>
        <dbReference type="ARBA" id="ARBA00004123"/>
    </source>
</evidence>
<feature type="region of interest" description="Disordered" evidence="10">
    <location>
        <begin position="1"/>
        <end position="36"/>
    </location>
</feature>
<dbReference type="GO" id="GO:0032259">
    <property type="term" value="P:methylation"/>
    <property type="evidence" value="ECO:0007669"/>
    <property type="project" value="UniProtKB-KW"/>
</dbReference>
<dbReference type="GO" id="GO:0018064">
    <property type="term" value="F:protein-L-histidine N-tele-methyltransferase activity"/>
    <property type="evidence" value="ECO:0007669"/>
    <property type="project" value="UniProtKB-EC"/>
</dbReference>
<feature type="compositionally biased region" description="Acidic residues" evidence="10">
    <location>
        <begin position="8"/>
        <end position="20"/>
    </location>
</feature>
<gene>
    <name evidence="11" type="primary">CSON000869</name>
</gene>
<dbReference type="CDD" id="cd02440">
    <property type="entry name" value="AdoMet_MTases"/>
    <property type="match status" value="1"/>
</dbReference>
<dbReference type="AlphaFoldDB" id="A0A336MFF5"/>
<accession>A0A336MFF5</accession>
<dbReference type="EMBL" id="UFQT01001144">
    <property type="protein sequence ID" value="SSX29132.1"/>
    <property type="molecule type" value="Genomic_DNA"/>
</dbReference>
<dbReference type="InterPro" id="IPR029063">
    <property type="entry name" value="SAM-dependent_MTases_sf"/>
</dbReference>
<evidence type="ECO:0000256" key="8">
    <source>
        <dbReference type="ARBA" id="ARBA00023242"/>
    </source>
</evidence>
<evidence type="ECO:0000256" key="5">
    <source>
        <dbReference type="ARBA" id="ARBA00022603"/>
    </source>
</evidence>
<dbReference type="Gene3D" id="3.40.50.150">
    <property type="entry name" value="Vaccinia Virus protein VP39"/>
    <property type="match status" value="1"/>
</dbReference>
<evidence type="ECO:0000256" key="2">
    <source>
        <dbReference type="ARBA" id="ARBA00004496"/>
    </source>
</evidence>